<dbReference type="KEGG" id="mcha:111024941"/>
<dbReference type="PANTHER" id="PTHR36368:SF1">
    <property type="entry name" value="ATP-DEPENDENT CASEINOLYTIC PROTEASE_CROTONASE FAMILY PROTEIN"/>
    <property type="match status" value="1"/>
</dbReference>
<dbReference type="Proteomes" id="UP000504603">
    <property type="component" value="Unplaced"/>
</dbReference>
<sequence length="402" mass="45055">MEKSSLVDSQVLRSSSLDSPSSEPPDIRNWFSSYVYESPELDSNDMFGDSISKEREIGKDELTADDENGVIEENFGEFRDVTKIDEEEADEKLPRTWIPLKCTPLEDHHESQPLGLNQDSWCSQSLLSEPPDVGNWFSSYVYESPTLNPSQEFGSCGSDNTGLGDEIEENLEIVKKTTNGAEEVQLNLFLKCNGSSRGNRQEEQPLGEQNLSSERTSEQDPKEKSLGAKRINPTKEVPNSSLITEEDGSASVPLHINGSSNNANTKLSTRKNLVHKTDLMLENSQSEVQTQLDGSSRKWIDSSHKKEKTEKRVWENGLVTASKREICGATCKKSVERQENFNNKETGSAFACLRRTALSDKTNVEHSNIVEITGKWSCPRKSKPNLGPPLKQLRLERWVRKG</sequence>
<organism evidence="2 3">
    <name type="scientific">Momordica charantia</name>
    <name type="common">Bitter gourd</name>
    <name type="synonym">Balsam pear</name>
    <dbReference type="NCBI Taxonomy" id="3673"/>
    <lineage>
        <taxon>Eukaryota</taxon>
        <taxon>Viridiplantae</taxon>
        <taxon>Streptophyta</taxon>
        <taxon>Embryophyta</taxon>
        <taxon>Tracheophyta</taxon>
        <taxon>Spermatophyta</taxon>
        <taxon>Magnoliopsida</taxon>
        <taxon>eudicotyledons</taxon>
        <taxon>Gunneridae</taxon>
        <taxon>Pentapetalae</taxon>
        <taxon>rosids</taxon>
        <taxon>fabids</taxon>
        <taxon>Cucurbitales</taxon>
        <taxon>Cucurbitaceae</taxon>
        <taxon>Momordiceae</taxon>
        <taxon>Momordica</taxon>
    </lineage>
</organism>
<dbReference type="RefSeq" id="XP_022158457.1">
    <property type="nucleotide sequence ID" value="XM_022302765.1"/>
</dbReference>
<feature type="compositionally biased region" description="Low complexity" evidence="1">
    <location>
        <begin position="1"/>
        <end position="21"/>
    </location>
</feature>
<protein>
    <submittedName>
        <fullName evidence="3">Uncharacterized protein LOC111024941 isoform X1</fullName>
    </submittedName>
</protein>
<proteinExistence type="predicted"/>
<dbReference type="OrthoDB" id="1847229at2759"/>
<reference evidence="3" key="1">
    <citation type="submission" date="2025-08" db="UniProtKB">
        <authorList>
            <consortium name="RefSeq"/>
        </authorList>
    </citation>
    <scope>IDENTIFICATION</scope>
    <source>
        <strain evidence="3">OHB3-1</strain>
    </source>
</reference>
<feature type="region of interest" description="Disordered" evidence="1">
    <location>
        <begin position="1"/>
        <end position="28"/>
    </location>
</feature>
<feature type="compositionally biased region" description="Basic and acidic residues" evidence="1">
    <location>
        <begin position="215"/>
        <end position="226"/>
    </location>
</feature>
<evidence type="ECO:0000313" key="2">
    <source>
        <dbReference type="Proteomes" id="UP000504603"/>
    </source>
</evidence>
<name>A0A6J1DX97_MOMCH</name>
<evidence type="ECO:0000313" key="3">
    <source>
        <dbReference type="RefSeq" id="XP_022158457.1"/>
    </source>
</evidence>
<dbReference type="PANTHER" id="PTHR36368">
    <property type="entry name" value="ATP-DEPENDENT CASEINOLYTIC PROTEASE/CROTONASE FAMILY PROTEIN"/>
    <property type="match status" value="1"/>
</dbReference>
<accession>A0A6J1DX97</accession>
<gene>
    <name evidence="3" type="primary">LOC111024941</name>
</gene>
<feature type="region of interest" description="Disordered" evidence="1">
    <location>
        <begin position="195"/>
        <end position="247"/>
    </location>
</feature>
<keyword evidence="2" id="KW-1185">Reference proteome</keyword>
<dbReference type="GeneID" id="111024941"/>
<dbReference type="AlphaFoldDB" id="A0A6J1DX97"/>
<evidence type="ECO:0000256" key="1">
    <source>
        <dbReference type="SAM" id="MobiDB-lite"/>
    </source>
</evidence>